<name>A0A084BC57_STACB</name>
<evidence type="ECO:0000256" key="3">
    <source>
        <dbReference type="ARBA" id="ARBA00022833"/>
    </source>
</evidence>
<sequence length="590" mass="66842">MLQSDFKPGMDIKVDAHGVPIQLCGNWIIGGHDGCTEIGKFACSNCGLAVYCSEECEKACLNEHKTFCRQDMVRGDWVPDWVRQKRRPKFCSNRKPEATGLQEKIWGDVPAIDVLKLGANEGEDYNKTIRVLFADSGDLRNMVKTIADLPTAFNGRLEITMNDSNAHIAARNVLLTLIGLISKNPREAALTMMNVWYSAKLRKYDYILLKASIGPIVKRVIDSMAGNPDQKVAEVNWNYGPTKVKIALSVAGWHKLLSLCSIADDQMADHIMTSRLSLVMMHKYPDASERRLYYLQPKHRIPHTRFMAEGIIAPFSYPRGDWCCVNPTLIHEKQWAIESLASPTQGWDMRDVLATPVGIANNDVFGKLFHHNLAVFTAFATRCKTNDISLTFLNLDPLLLRTVVPVKDGYDRIEVGTLADSNNLGMAKTLYAFGELLQTRKTNPHATLITRCSRAVQETITVKDEMRALNIFGHVQERLSLYMPLPKEEEFDHLYDPRLVKLAHGRDLCDSYEGIFKRYFAKNHLDEVAEAFLLQAKKKHTVVEKWPFALECQPGDENAQEEFDRLVGYGPSPKERYVEWKPLGRSKPKK</sequence>
<dbReference type="SUPFAM" id="SSF144232">
    <property type="entry name" value="HIT/MYND zinc finger-like"/>
    <property type="match status" value="1"/>
</dbReference>
<gene>
    <name evidence="5" type="ORF">S7711_01588</name>
</gene>
<evidence type="ECO:0000313" key="6">
    <source>
        <dbReference type="Proteomes" id="UP000028045"/>
    </source>
</evidence>
<accession>A0A084BC57</accession>
<dbReference type="AlphaFoldDB" id="A0A084BC57"/>
<feature type="domain" description="MYND-type" evidence="4">
    <location>
        <begin position="32"/>
        <end position="68"/>
    </location>
</feature>
<evidence type="ECO:0000256" key="2">
    <source>
        <dbReference type="ARBA" id="ARBA00022771"/>
    </source>
</evidence>
<evidence type="ECO:0000313" key="5">
    <source>
        <dbReference type="EMBL" id="KEY75136.1"/>
    </source>
</evidence>
<dbReference type="HOGENOM" id="CLU_018400_3_0_1"/>
<reference evidence="5 6" key="1">
    <citation type="journal article" date="2014" name="BMC Genomics">
        <title>Comparative genome sequencing reveals chemotype-specific gene clusters in the toxigenic black mold Stachybotrys.</title>
        <authorList>
            <person name="Semeiks J."/>
            <person name="Borek D."/>
            <person name="Otwinowski Z."/>
            <person name="Grishin N.V."/>
        </authorList>
    </citation>
    <scope>NUCLEOTIDE SEQUENCE [LARGE SCALE GENOMIC DNA]</scope>
    <source>
        <strain evidence="6">CBS 109288 / IBT 7711</strain>
    </source>
</reference>
<dbReference type="OrthoDB" id="5282002at2759"/>
<protein>
    <recommendedName>
        <fullName evidence="4">MYND-type domain-containing protein</fullName>
    </recommendedName>
</protein>
<dbReference type="Pfam" id="PF14737">
    <property type="entry name" value="DUF4470"/>
    <property type="match status" value="1"/>
</dbReference>
<dbReference type="Proteomes" id="UP000028045">
    <property type="component" value="Unassembled WGS sequence"/>
</dbReference>
<keyword evidence="6" id="KW-1185">Reference proteome</keyword>
<dbReference type="InterPro" id="IPR002893">
    <property type="entry name" value="Znf_MYND"/>
</dbReference>
<evidence type="ECO:0000259" key="4">
    <source>
        <dbReference type="PROSITE" id="PS01360"/>
    </source>
</evidence>
<dbReference type="InterPro" id="IPR027974">
    <property type="entry name" value="DUF4470"/>
</dbReference>
<evidence type="ECO:0000256" key="1">
    <source>
        <dbReference type="ARBA" id="ARBA00022723"/>
    </source>
</evidence>
<dbReference type="EMBL" id="KL647400">
    <property type="protein sequence ID" value="KEY75136.1"/>
    <property type="molecule type" value="Genomic_DNA"/>
</dbReference>
<dbReference type="GO" id="GO:0008270">
    <property type="term" value="F:zinc ion binding"/>
    <property type="evidence" value="ECO:0007669"/>
    <property type="project" value="UniProtKB-KW"/>
</dbReference>
<keyword evidence="2" id="KW-0863">Zinc-finger</keyword>
<proteinExistence type="predicted"/>
<organism evidence="5 6">
    <name type="scientific">Stachybotrys chartarum (strain CBS 109288 / IBT 7711)</name>
    <name type="common">Toxic black mold</name>
    <name type="synonym">Stilbospora chartarum</name>
    <dbReference type="NCBI Taxonomy" id="1280523"/>
    <lineage>
        <taxon>Eukaryota</taxon>
        <taxon>Fungi</taxon>
        <taxon>Dikarya</taxon>
        <taxon>Ascomycota</taxon>
        <taxon>Pezizomycotina</taxon>
        <taxon>Sordariomycetes</taxon>
        <taxon>Hypocreomycetidae</taxon>
        <taxon>Hypocreales</taxon>
        <taxon>Stachybotryaceae</taxon>
        <taxon>Stachybotrys</taxon>
    </lineage>
</organism>
<dbReference type="Gene3D" id="6.10.140.2220">
    <property type="match status" value="1"/>
</dbReference>
<keyword evidence="3" id="KW-0862">Zinc</keyword>
<dbReference type="PROSITE" id="PS01360">
    <property type="entry name" value="ZF_MYND_1"/>
    <property type="match status" value="1"/>
</dbReference>
<keyword evidence="1" id="KW-0479">Metal-binding</keyword>